<dbReference type="Proteomes" id="UP001568698">
    <property type="component" value="Unassembled WGS sequence"/>
</dbReference>
<feature type="transmembrane region" description="Helical" evidence="1">
    <location>
        <begin position="73"/>
        <end position="97"/>
    </location>
</feature>
<comment type="caution">
    <text evidence="2">The sequence shown here is derived from an EMBL/GenBank/DDBJ whole genome shotgun (WGS) entry which is preliminary data.</text>
</comment>
<keyword evidence="1" id="KW-0472">Membrane</keyword>
<name>A0ABV4K1N2_9BACT</name>
<evidence type="ECO:0000313" key="3">
    <source>
        <dbReference type="Proteomes" id="UP001568698"/>
    </source>
</evidence>
<dbReference type="InterPro" id="IPR021354">
    <property type="entry name" value="DUF2975"/>
</dbReference>
<keyword evidence="3" id="KW-1185">Reference proteome</keyword>
<keyword evidence="1" id="KW-0812">Transmembrane</keyword>
<sequence>MEQRIQRFARVFRAIFVAAFVLSPVIVATLWLSGGEVLLGDGGSTTIIGLVRDNVSLDAAHAPAFPLPWGQRWLGLAVSLIPLVPTMLCLWWLARLFGLFSAGEIFTGNTVKYIRRTGWTMLAGVILMPFHEALLTLILTIHNPPGERLITISLESGDIRDLVIAGIIILVSWIMDEGRKLRETDELTV</sequence>
<keyword evidence="1" id="KW-1133">Transmembrane helix</keyword>
<protein>
    <submittedName>
        <fullName evidence="2">DUF2975 domain-containing protein</fullName>
    </submittedName>
</protein>
<feature type="transmembrane region" description="Helical" evidence="1">
    <location>
        <begin position="159"/>
        <end position="175"/>
    </location>
</feature>
<dbReference type="RefSeq" id="WP_371386403.1">
    <property type="nucleotide sequence ID" value="NZ_JBGLYH010000021.1"/>
</dbReference>
<organism evidence="2 3">
    <name type="scientific">Pseudodesulfovibrio karagichevae</name>
    <dbReference type="NCBI Taxonomy" id="3239305"/>
    <lineage>
        <taxon>Bacteria</taxon>
        <taxon>Pseudomonadati</taxon>
        <taxon>Thermodesulfobacteriota</taxon>
        <taxon>Desulfovibrionia</taxon>
        <taxon>Desulfovibrionales</taxon>
        <taxon>Desulfovibrionaceae</taxon>
    </lineage>
</organism>
<evidence type="ECO:0000256" key="1">
    <source>
        <dbReference type="SAM" id="Phobius"/>
    </source>
</evidence>
<proteinExistence type="predicted"/>
<dbReference type="Pfam" id="PF11188">
    <property type="entry name" value="DUF2975"/>
    <property type="match status" value="1"/>
</dbReference>
<reference evidence="2 3" key="1">
    <citation type="submission" date="2024-08" db="EMBL/GenBank/DDBJ databases">
        <title>Sulfate-reducing bacteria isolated from formation water of the oil field in Kazakhstan and description of Pseudodesulfovibrio sp.</title>
        <authorList>
            <person name="Bidzhieva S.K."/>
            <person name="Tourova T.P."/>
            <person name="Grouzdev D.S."/>
            <person name="Beletsky A.V."/>
            <person name="Sokolova D.S."/>
            <person name="Samigullina S.R."/>
            <person name="Poltaraus A.B."/>
            <person name="Avtukh A.N."/>
            <person name="Tereshina V.M."/>
            <person name="Zhaparov N.S."/>
            <person name="Mardanov A.V."/>
            <person name="Nazina T.N."/>
        </authorList>
    </citation>
    <scope>NUCLEOTIDE SEQUENCE [LARGE SCALE GENOMIC DNA]</scope>
    <source>
        <strain evidence="2 3">9FUS</strain>
    </source>
</reference>
<feature type="transmembrane region" description="Helical" evidence="1">
    <location>
        <begin position="12"/>
        <end position="32"/>
    </location>
</feature>
<dbReference type="EMBL" id="JBGLYH010000021">
    <property type="protein sequence ID" value="MEZ7196882.1"/>
    <property type="molecule type" value="Genomic_DNA"/>
</dbReference>
<feature type="transmembrane region" description="Helical" evidence="1">
    <location>
        <begin position="118"/>
        <end position="139"/>
    </location>
</feature>
<gene>
    <name evidence="2" type="ORF">AB6M95_08995</name>
</gene>
<accession>A0ABV4K1N2</accession>
<evidence type="ECO:0000313" key="2">
    <source>
        <dbReference type="EMBL" id="MEZ7196882.1"/>
    </source>
</evidence>